<evidence type="ECO:0000313" key="7">
    <source>
        <dbReference type="Proteomes" id="UP000290870"/>
    </source>
</evidence>
<protein>
    <recommendedName>
        <fullName evidence="1">diguanylate cyclase</fullName>
        <ecNumber evidence="1">2.7.7.65</ecNumber>
    </recommendedName>
</protein>
<evidence type="ECO:0000256" key="1">
    <source>
        <dbReference type="ARBA" id="ARBA00012528"/>
    </source>
</evidence>
<dbReference type="RefSeq" id="WP_128986133.1">
    <property type="nucleotide sequence ID" value="NZ_PDJZ01000004.1"/>
</dbReference>
<proteinExistence type="predicted"/>
<dbReference type="NCBIfam" id="TIGR00254">
    <property type="entry name" value="GGDEF"/>
    <property type="match status" value="1"/>
</dbReference>
<feature type="coiled-coil region" evidence="3">
    <location>
        <begin position="176"/>
        <end position="315"/>
    </location>
</feature>
<evidence type="ECO:0000313" key="6">
    <source>
        <dbReference type="EMBL" id="RXJ84672.1"/>
    </source>
</evidence>
<dbReference type="InterPro" id="IPR043128">
    <property type="entry name" value="Rev_trsase/Diguanyl_cyclase"/>
</dbReference>
<organism evidence="6 7">
    <name type="scientific">Arcobacter cloacae</name>
    <dbReference type="NCBI Taxonomy" id="1054034"/>
    <lineage>
        <taxon>Bacteria</taxon>
        <taxon>Pseudomonadati</taxon>
        <taxon>Campylobacterota</taxon>
        <taxon>Epsilonproteobacteria</taxon>
        <taxon>Campylobacterales</taxon>
        <taxon>Arcobacteraceae</taxon>
        <taxon>Arcobacter</taxon>
    </lineage>
</organism>
<dbReference type="FunFam" id="3.30.70.270:FF:000001">
    <property type="entry name" value="Diguanylate cyclase domain protein"/>
    <property type="match status" value="1"/>
</dbReference>
<dbReference type="Gene3D" id="3.30.70.270">
    <property type="match status" value="1"/>
</dbReference>
<dbReference type="OrthoDB" id="5457582at2"/>
<dbReference type="CDD" id="cd01949">
    <property type="entry name" value="GGDEF"/>
    <property type="match status" value="1"/>
</dbReference>
<dbReference type="InterPro" id="IPR000160">
    <property type="entry name" value="GGDEF_dom"/>
</dbReference>
<dbReference type="EC" id="2.7.7.65" evidence="1"/>
<accession>A0A4Q0ZF56</accession>
<evidence type="ECO:0000256" key="2">
    <source>
        <dbReference type="ARBA" id="ARBA00034247"/>
    </source>
</evidence>
<keyword evidence="4" id="KW-0812">Transmembrane</keyword>
<comment type="catalytic activity">
    <reaction evidence="2">
        <text>2 GTP = 3',3'-c-di-GMP + 2 diphosphate</text>
        <dbReference type="Rhea" id="RHEA:24898"/>
        <dbReference type="ChEBI" id="CHEBI:33019"/>
        <dbReference type="ChEBI" id="CHEBI:37565"/>
        <dbReference type="ChEBI" id="CHEBI:58805"/>
        <dbReference type="EC" id="2.7.7.65"/>
    </reaction>
</comment>
<dbReference type="Proteomes" id="UP000290870">
    <property type="component" value="Unassembled WGS sequence"/>
</dbReference>
<dbReference type="PANTHER" id="PTHR45138">
    <property type="entry name" value="REGULATORY COMPONENTS OF SENSORY TRANSDUCTION SYSTEM"/>
    <property type="match status" value="1"/>
</dbReference>
<evidence type="ECO:0000259" key="5">
    <source>
        <dbReference type="PROSITE" id="PS50887"/>
    </source>
</evidence>
<keyword evidence="3" id="KW-0175">Coiled coil</keyword>
<comment type="caution">
    <text evidence="6">The sequence shown here is derived from an EMBL/GenBank/DDBJ whole genome shotgun (WGS) entry which is preliminary data.</text>
</comment>
<dbReference type="GO" id="GO:0052621">
    <property type="term" value="F:diguanylate cyclase activity"/>
    <property type="evidence" value="ECO:0007669"/>
    <property type="project" value="UniProtKB-EC"/>
</dbReference>
<evidence type="ECO:0000256" key="3">
    <source>
        <dbReference type="SAM" id="Coils"/>
    </source>
</evidence>
<dbReference type="Pfam" id="PF00990">
    <property type="entry name" value="GGDEF"/>
    <property type="match status" value="1"/>
</dbReference>
<dbReference type="PROSITE" id="PS50887">
    <property type="entry name" value="GGDEF"/>
    <property type="match status" value="1"/>
</dbReference>
<dbReference type="AlphaFoldDB" id="A0A4Q0ZF56"/>
<feature type="domain" description="GGDEF" evidence="5">
    <location>
        <begin position="388"/>
        <end position="515"/>
    </location>
</feature>
<keyword evidence="4" id="KW-0472">Membrane</keyword>
<keyword evidence="4" id="KW-1133">Transmembrane helix</keyword>
<feature type="transmembrane region" description="Helical" evidence="4">
    <location>
        <begin position="329"/>
        <end position="348"/>
    </location>
</feature>
<dbReference type="EMBL" id="PDJZ01000004">
    <property type="protein sequence ID" value="RXJ84672.1"/>
    <property type="molecule type" value="Genomic_DNA"/>
</dbReference>
<dbReference type="InterPro" id="IPR029787">
    <property type="entry name" value="Nucleotide_cyclase"/>
</dbReference>
<dbReference type="InterPro" id="IPR050469">
    <property type="entry name" value="Diguanylate_Cyclase"/>
</dbReference>
<sequence length="515" mass="60322">MKLFIYIISIFVLISNLYSKDMKEEQIKVAYTYNFMKNISWKNETKIDKYRLLIVSKNKTLENMFLMLAARKQLKDKNLEILVYDEKKDYENIHAIYIDENFSEIYEKLFFKYEKENTLFISDNFEDKKQVMINLLKEETKVTFEINKANILNRSLEISPNLILLGGTQIDVAKLYKSSQDALKEQKETINSLNQKIENKNLELTSKVKAINEQKSVIDTQTKNIKNYEQKLSTQEKLLQKQAKLLEEQRAQLEEIYKNIEFQKEKLSNAVLDVNEKERVVESLIDLQKKKQQEFEKAKKDLEFLNLQIQEQKKNLLLKENIITDQKNAMSILAILFFIILILGIIGIKQNKLLKNLSQIDTLSGLYNRRFMNKKLEEEILKYKRYKTPFSILLLDVDFFKKINDSYGHDKGDFVIKKISTLIQQNSRDTDISARWGGEEFLILVPNSNLEGAVILANNLKQIIEKTDFTTKEKITVSVGVSTFNENLNQEELLKLADNALYKAKNSGRNKVEFA</sequence>
<evidence type="ECO:0000256" key="4">
    <source>
        <dbReference type="SAM" id="Phobius"/>
    </source>
</evidence>
<dbReference type="Pfam" id="PF13689">
    <property type="entry name" value="DUF4154"/>
    <property type="match status" value="1"/>
</dbReference>
<name>A0A4Q0ZF56_9BACT</name>
<dbReference type="PANTHER" id="PTHR45138:SF9">
    <property type="entry name" value="DIGUANYLATE CYCLASE DGCM-RELATED"/>
    <property type="match status" value="1"/>
</dbReference>
<dbReference type="SUPFAM" id="SSF55073">
    <property type="entry name" value="Nucleotide cyclase"/>
    <property type="match status" value="1"/>
</dbReference>
<dbReference type="SMART" id="SM00267">
    <property type="entry name" value="GGDEF"/>
    <property type="match status" value="1"/>
</dbReference>
<reference evidence="6 7" key="1">
    <citation type="submission" date="2017-10" db="EMBL/GenBank/DDBJ databases">
        <title>Genomics of the genus Arcobacter.</title>
        <authorList>
            <person name="Perez-Cataluna A."/>
            <person name="Figueras M.J."/>
        </authorList>
    </citation>
    <scope>NUCLEOTIDE SEQUENCE [LARGE SCALE GENOMIC DNA]</scope>
    <source>
        <strain evidence="6 7">F26</strain>
    </source>
</reference>
<dbReference type="InterPro" id="IPR025293">
    <property type="entry name" value="YfiR/HmsC-like"/>
</dbReference>
<gene>
    <name evidence="6" type="ORF">CRU90_04755</name>
</gene>